<organism evidence="1 2">
    <name type="scientific">Geodermatophilus sabuli</name>
    <dbReference type="NCBI Taxonomy" id="1564158"/>
    <lineage>
        <taxon>Bacteria</taxon>
        <taxon>Bacillati</taxon>
        <taxon>Actinomycetota</taxon>
        <taxon>Actinomycetes</taxon>
        <taxon>Geodermatophilales</taxon>
        <taxon>Geodermatophilaceae</taxon>
        <taxon>Geodermatophilus</taxon>
    </lineage>
</organism>
<dbReference type="AlphaFoldDB" id="A0A7K3VXN7"/>
<dbReference type="Proteomes" id="UP000470246">
    <property type="component" value="Unassembled WGS sequence"/>
</dbReference>
<keyword evidence="2" id="KW-1185">Reference proteome</keyword>
<accession>A0A7K3VXN7</accession>
<name>A0A7K3VXN7_9ACTN</name>
<comment type="caution">
    <text evidence="1">The sequence shown here is derived from an EMBL/GenBank/DDBJ whole genome shotgun (WGS) entry which is preliminary data.</text>
</comment>
<dbReference type="RefSeq" id="WP_163479823.1">
    <property type="nucleotide sequence ID" value="NZ_JAAGWF010000003.1"/>
</dbReference>
<evidence type="ECO:0000313" key="2">
    <source>
        <dbReference type="Proteomes" id="UP000470246"/>
    </source>
</evidence>
<reference evidence="1 2" key="1">
    <citation type="submission" date="2020-02" db="EMBL/GenBank/DDBJ databases">
        <title>Geodermatophilus sabuli CPCC 205279 I12A-02694.</title>
        <authorList>
            <person name="Jiang Z."/>
        </authorList>
    </citation>
    <scope>NUCLEOTIDE SEQUENCE [LARGE SCALE GENOMIC DNA]</scope>
    <source>
        <strain evidence="1 2">I12A-02694</strain>
    </source>
</reference>
<evidence type="ECO:0000313" key="1">
    <source>
        <dbReference type="EMBL" id="NEK56624.1"/>
    </source>
</evidence>
<protein>
    <submittedName>
        <fullName evidence="1">Uncharacterized protein</fullName>
    </submittedName>
</protein>
<sequence>MPSCEVDRPGVRGARELIDAGRVDVDTEKRHAFPFGDLRPVDRAALVHAEQRAAQDDHREIGEVADDLLGRLDARQG</sequence>
<proteinExistence type="predicted"/>
<gene>
    <name evidence="1" type="ORF">GCU56_01885</name>
</gene>
<dbReference type="EMBL" id="JAAGWF010000003">
    <property type="protein sequence ID" value="NEK56624.1"/>
    <property type="molecule type" value="Genomic_DNA"/>
</dbReference>